<keyword evidence="3 4" id="KW-0975">Bacterial flagellum</keyword>
<keyword evidence="5" id="KW-0966">Cell projection</keyword>
<evidence type="ECO:0000256" key="2">
    <source>
        <dbReference type="ARBA" id="ARBA00009272"/>
    </source>
</evidence>
<evidence type="ECO:0000313" key="5">
    <source>
        <dbReference type="EMBL" id="PZM12314.1"/>
    </source>
</evidence>
<gene>
    <name evidence="4" type="primary">fliE</name>
    <name evidence="5" type="ORF">CPY51_18010</name>
</gene>
<dbReference type="PANTHER" id="PTHR34653:SF1">
    <property type="entry name" value="FLAGELLAR HOOK-BASAL BODY COMPLEX PROTEIN FLIE"/>
    <property type="match status" value="1"/>
</dbReference>
<accession>A0A2W4D4G1</accession>
<evidence type="ECO:0000256" key="3">
    <source>
        <dbReference type="ARBA" id="ARBA00023143"/>
    </source>
</evidence>
<comment type="subcellular location">
    <subcellularLocation>
        <location evidence="1 4">Bacterial flagellum basal body</location>
    </subcellularLocation>
</comment>
<evidence type="ECO:0000256" key="1">
    <source>
        <dbReference type="ARBA" id="ARBA00004117"/>
    </source>
</evidence>
<evidence type="ECO:0000313" key="6">
    <source>
        <dbReference type="Proteomes" id="UP000248925"/>
    </source>
</evidence>
<dbReference type="Pfam" id="PF02049">
    <property type="entry name" value="FliE"/>
    <property type="match status" value="1"/>
</dbReference>
<comment type="caution">
    <text evidence="5">The sequence shown here is derived from an EMBL/GenBank/DDBJ whole genome shotgun (WGS) entry which is preliminary data.</text>
</comment>
<dbReference type="GO" id="GO:0071973">
    <property type="term" value="P:bacterial-type flagellum-dependent cell motility"/>
    <property type="evidence" value="ECO:0007669"/>
    <property type="project" value="InterPro"/>
</dbReference>
<evidence type="ECO:0000256" key="4">
    <source>
        <dbReference type="HAMAP-Rule" id="MF_00724"/>
    </source>
</evidence>
<protein>
    <recommendedName>
        <fullName evidence="4">Flagellar hook-basal body complex protein FliE</fullName>
    </recommendedName>
</protein>
<sequence length="116" mass="11723">MIDAIKNVASLAMTRGLGSIATDETSAASSAIASTPGTSPGAAGGTSFSSVMTSMAGDMVNNLKQAESASFAGMKGTMGTREVVDAVMQADQSLQTAIALRDKVVSAFLDITKMQI</sequence>
<dbReference type="Proteomes" id="UP000248925">
    <property type="component" value="Unassembled WGS sequence"/>
</dbReference>
<dbReference type="HAMAP" id="MF_00724">
    <property type="entry name" value="FliE"/>
    <property type="match status" value="1"/>
</dbReference>
<dbReference type="PANTHER" id="PTHR34653">
    <property type="match status" value="1"/>
</dbReference>
<dbReference type="OrthoDB" id="9812413at2"/>
<reference evidence="5 6" key="1">
    <citation type="journal article" date="2018" name="Sci. Rep.">
        <title>Rhizobium tumorigenes sp. nov., a novel plant tumorigenic bacterium isolated from cane gall tumors on thornless blackberry.</title>
        <authorList>
            <person name="Kuzmanovi N."/>
            <person name="Smalla K."/>
            <person name="Gronow S."/>
            <person name="PuBawska J."/>
        </authorList>
    </citation>
    <scope>NUCLEOTIDE SEQUENCE [LARGE SCALE GENOMIC DNA]</scope>
    <source>
        <strain evidence="5 6">CCBAU 85046</strain>
    </source>
</reference>
<dbReference type="InterPro" id="IPR001624">
    <property type="entry name" value="FliE"/>
</dbReference>
<keyword evidence="5" id="KW-0282">Flagellum</keyword>
<dbReference type="RefSeq" id="WP_111161927.1">
    <property type="nucleotide sequence ID" value="NZ_PCDP01000038.1"/>
</dbReference>
<dbReference type="GO" id="GO:0003774">
    <property type="term" value="F:cytoskeletal motor activity"/>
    <property type="evidence" value="ECO:0007669"/>
    <property type="project" value="InterPro"/>
</dbReference>
<organism evidence="5 6">
    <name type="scientific">Rhizobium tubonense</name>
    <dbReference type="NCBI Taxonomy" id="484088"/>
    <lineage>
        <taxon>Bacteria</taxon>
        <taxon>Pseudomonadati</taxon>
        <taxon>Pseudomonadota</taxon>
        <taxon>Alphaproteobacteria</taxon>
        <taxon>Hyphomicrobiales</taxon>
        <taxon>Rhizobiaceae</taxon>
        <taxon>Rhizobium/Agrobacterium group</taxon>
        <taxon>Rhizobium</taxon>
    </lineage>
</organism>
<keyword evidence="6" id="KW-1185">Reference proteome</keyword>
<keyword evidence="5" id="KW-0969">Cilium</keyword>
<dbReference type="GO" id="GO:0009425">
    <property type="term" value="C:bacterial-type flagellum basal body"/>
    <property type="evidence" value="ECO:0007669"/>
    <property type="project" value="UniProtKB-SubCell"/>
</dbReference>
<proteinExistence type="inferred from homology"/>
<dbReference type="GO" id="GO:0005198">
    <property type="term" value="F:structural molecule activity"/>
    <property type="evidence" value="ECO:0007669"/>
    <property type="project" value="InterPro"/>
</dbReference>
<name>A0A2W4D4G1_9HYPH</name>
<dbReference type="AlphaFoldDB" id="A0A2W4D4G1"/>
<comment type="similarity">
    <text evidence="2 4">Belongs to the FliE family.</text>
</comment>
<dbReference type="EMBL" id="PCDP01000038">
    <property type="protein sequence ID" value="PZM12314.1"/>
    <property type="molecule type" value="Genomic_DNA"/>
</dbReference>